<protein>
    <submittedName>
        <fullName evidence="1">Uncharacterized protein</fullName>
    </submittedName>
</protein>
<gene>
    <name evidence="1" type="ORF">HC246_09420</name>
</gene>
<name>A0ABX1LQ41_9CYAN</name>
<evidence type="ECO:0000313" key="2">
    <source>
        <dbReference type="Proteomes" id="UP000738376"/>
    </source>
</evidence>
<sequence>MNTQEATIEVLQNRIKYLEAHLHLALQVLGEMENDLQDFSIYAEAQGQISDRAIDVVPTSEVKLPTFLNSRTWKHNHPEMMNLHDSRDRSLERLVVNAS</sequence>
<dbReference type="EMBL" id="JAAVJL010000001">
    <property type="protein sequence ID" value="NMF58234.1"/>
    <property type="molecule type" value="Genomic_DNA"/>
</dbReference>
<reference evidence="1 2" key="1">
    <citation type="submission" date="2020-03" db="EMBL/GenBank/DDBJ databases">
        <title>Draft Genome Sequence of 2-Methylisoborneol Producing Pseudanabaena yagii Strain GIHE-NHR1 Isolated from North Han River in South Korea.</title>
        <authorList>
            <person name="Jeong J."/>
        </authorList>
    </citation>
    <scope>NUCLEOTIDE SEQUENCE [LARGE SCALE GENOMIC DNA]</scope>
    <source>
        <strain evidence="1 2">GIHE-NHR1</strain>
    </source>
</reference>
<dbReference type="Proteomes" id="UP000738376">
    <property type="component" value="Unassembled WGS sequence"/>
</dbReference>
<dbReference type="RefSeq" id="WP_169363161.1">
    <property type="nucleotide sequence ID" value="NZ_JAAVJL010000001.1"/>
</dbReference>
<accession>A0ABX1LQ41</accession>
<proteinExistence type="predicted"/>
<keyword evidence="2" id="KW-1185">Reference proteome</keyword>
<organism evidence="1 2">
    <name type="scientific">Pseudanabaena yagii GIHE-NHR1</name>
    <dbReference type="NCBI Taxonomy" id="2722753"/>
    <lineage>
        <taxon>Bacteria</taxon>
        <taxon>Bacillati</taxon>
        <taxon>Cyanobacteriota</taxon>
        <taxon>Cyanophyceae</taxon>
        <taxon>Pseudanabaenales</taxon>
        <taxon>Pseudanabaenaceae</taxon>
        <taxon>Pseudanabaena</taxon>
        <taxon>Pseudanabaena yagii</taxon>
    </lineage>
</organism>
<comment type="caution">
    <text evidence="1">The sequence shown here is derived from an EMBL/GenBank/DDBJ whole genome shotgun (WGS) entry which is preliminary data.</text>
</comment>
<evidence type="ECO:0000313" key="1">
    <source>
        <dbReference type="EMBL" id="NMF58234.1"/>
    </source>
</evidence>